<sequence>MGLKSIIVPQDKIFFELFEEQASVVCTAAELLVDIFADYTNIEEKYRKMKEIEHQGDAIAHRAYDELNRTFITPFEPEEISRLVTALDDVIDYIDDGARMLLIYEVKKTDQFMIEFAKCIRQAADEIKTGISGLRTLKDTETIKGCCIEINRLENVADEILSNAIRNLFKSNDPVDIIKLKDIYEHLEIATDKCEDVSDVFSAILIRHT</sequence>
<organism evidence="2">
    <name type="scientific">bioreactor metagenome</name>
    <dbReference type="NCBI Taxonomy" id="1076179"/>
    <lineage>
        <taxon>unclassified sequences</taxon>
        <taxon>metagenomes</taxon>
        <taxon>ecological metagenomes</taxon>
    </lineage>
</organism>
<dbReference type="PANTHER" id="PTHR37298:SF1">
    <property type="entry name" value="UPF0111 PROTEIN YKAA"/>
    <property type="match status" value="1"/>
</dbReference>
<evidence type="ECO:0000256" key="1">
    <source>
        <dbReference type="ARBA" id="ARBA00008591"/>
    </source>
</evidence>
<dbReference type="InterPro" id="IPR038078">
    <property type="entry name" value="PhoU-like_sf"/>
</dbReference>
<gene>
    <name evidence="2" type="ORF">SDC9_36377</name>
</gene>
<evidence type="ECO:0008006" key="3">
    <source>
        <dbReference type="Google" id="ProtNLM"/>
    </source>
</evidence>
<name>A0A644VG20_9ZZZZ</name>
<proteinExistence type="inferred from homology"/>
<dbReference type="Pfam" id="PF01865">
    <property type="entry name" value="PhoU_div"/>
    <property type="match status" value="1"/>
</dbReference>
<dbReference type="PANTHER" id="PTHR37298">
    <property type="entry name" value="UPF0111 PROTEIN YKAA"/>
    <property type="match status" value="1"/>
</dbReference>
<dbReference type="AlphaFoldDB" id="A0A644VG20"/>
<protein>
    <recommendedName>
        <fullName evidence="3">Phosphate transport regulator</fullName>
    </recommendedName>
</protein>
<dbReference type="EMBL" id="VSSQ01000300">
    <property type="protein sequence ID" value="MPL90329.1"/>
    <property type="molecule type" value="Genomic_DNA"/>
</dbReference>
<dbReference type="InterPro" id="IPR018445">
    <property type="entry name" value="Put_Phosphate_transp_reg"/>
</dbReference>
<dbReference type="InterPro" id="IPR052912">
    <property type="entry name" value="UPF0111_domain"/>
</dbReference>
<accession>A0A644VG20</accession>
<reference evidence="2" key="1">
    <citation type="submission" date="2019-08" db="EMBL/GenBank/DDBJ databases">
        <authorList>
            <person name="Kucharzyk K."/>
            <person name="Murdoch R.W."/>
            <person name="Higgins S."/>
            <person name="Loffler F."/>
        </authorList>
    </citation>
    <scope>NUCLEOTIDE SEQUENCE</scope>
</reference>
<evidence type="ECO:0000313" key="2">
    <source>
        <dbReference type="EMBL" id="MPL90329.1"/>
    </source>
</evidence>
<comment type="caution">
    <text evidence="2">The sequence shown here is derived from an EMBL/GenBank/DDBJ whole genome shotgun (WGS) entry which is preliminary data.</text>
</comment>
<comment type="similarity">
    <text evidence="1">Belongs to the UPF0111 family.</text>
</comment>
<dbReference type="Gene3D" id="1.20.58.220">
    <property type="entry name" value="Phosphate transport system protein phou homolog 2, domain 2"/>
    <property type="match status" value="1"/>
</dbReference>